<evidence type="ECO:0000313" key="1">
    <source>
        <dbReference type="EnsemblPlants" id="AVESA.00010b.r2.3AG0420240.1.CDS"/>
    </source>
</evidence>
<reference evidence="1" key="2">
    <citation type="submission" date="2025-09" db="UniProtKB">
        <authorList>
            <consortium name="EnsemblPlants"/>
        </authorList>
    </citation>
    <scope>IDENTIFICATION</scope>
</reference>
<name>A0ACD5VF45_AVESA</name>
<organism evidence="1 2">
    <name type="scientific">Avena sativa</name>
    <name type="common">Oat</name>
    <dbReference type="NCBI Taxonomy" id="4498"/>
    <lineage>
        <taxon>Eukaryota</taxon>
        <taxon>Viridiplantae</taxon>
        <taxon>Streptophyta</taxon>
        <taxon>Embryophyta</taxon>
        <taxon>Tracheophyta</taxon>
        <taxon>Spermatophyta</taxon>
        <taxon>Magnoliopsida</taxon>
        <taxon>Liliopsida</taxon>
        <taxon>Poales</taxon>
        <taxon>Poaceae</taxon>
        <taxon>BOP clade</taxon>
        <taxon>Pooideae</taxon>
        <taxon>Poodae</taxon>
        <taxon>Poeae</taxon>
        <taxon>Poeae Chloroplast Group 1 (Aveneae type)</taxon>
        <taxon>Aveninae</taxon>
        <taxon>Avena</taxon>
    </lineage>
</organism>
<dbReference type="Proteomes" id="UP001732700">
    <property type="component" value="Chromosome 3A"/>
</dbReference>
<dbReference type="EnsemblPlants" id="AVESA.00010b.r2.3AG0420240.1">
    <property type="protein sequence ID" value="AVESA.00010b.r2.3AG0420240.1.CDS"/>
    <property type="gene ID" value="AVESA.00010b.r2.3AG0420240"/>
</dbReference>
<proteinExistence type="predicted"/>
<sequence length="378" mass="40870">MEESAVVHGLLSHVASSLSTYTAPSPSSSLPHHQHPSPIRSNSIRSYSPIATRACQFIRGRTWWSLSLPARMATSEQSSESSTSTTTSSYASSWSTTSSYSPSADDAGGGGKKQHCNNNNRKRARDAETSTAAVAPAAPSYRGVRMRAWGKWVSEIREPRKKSRIWLGTFPCPEMAARAHDAAALSIKGARAVLNFPDLAPALPRPASLSPSDVQAAAARAALMHDHDQHCSASTSAAPEPTSPCGNGPAPCDQPAALDEPEQGPSHANDQQQQQTAAQVDLGELVFDELAPLWVEDVVDFVPSDHCWTAYDGLDPVGFQPLLLKCGNAFLFFFFIGLCLYFDYKVDEICVTDLARCELSLKFEQNNLICTCGLIMWV</sequence>
<accession>A0ACD5VF45</accession>
<reference evidence="1" key="1">
    <citation type="submission" date="2021-05" db="EMBL/GenBank/DDBJ databases">
        <authorList>
            <person name="Scholz U."/>
            <person name="Mascher M."/>
            <person name="Fiebig A."/>
        </authorList>
    </citation>
    <scope>NUCLEOTIDE SEQUENCE [LARGE SCALE GENOMIC DNA]</scope>
</reference>
<keyword evidence="2" id="KW-1185">Reference proteome</keyword>
<evidence type="ECO:0000313" key="2">
    <source>
        <dbReference type="Proteomes" id="UP001732700"/>
    </source>
</evidence>
<protein>
    <submittedName>
        <fullName evidence="1">Uncharacterized protein</fullName>
    </submittedName>
</protein>